<gene>
    <name evidence="1" type="ORF">LCGC14_1088410</name>
</gene>
<evidence type="ECO:0000313" key="1">
    <source>
        <dbReference type="EMBL" id="KKN05320.1"/>
    </source>
</evidence>
<organism evidence="1">
    <name type="scientific">marine sediment metagenome</name>
    <dbReference type="NCBI Taxonomy" id="412755"/>
    <lineage>
        <taxon>unclassified sequences</taxon>
        <taxon>metagenomes</taxon>
        <taxon>ecological metagenomes</taxon>
    </lineage>
</organism>
<protein>
    <submittedName>
        <fullName evidence="1">Uncharacterized protein</fullName>
    </submittedName>
</protein>
<reference evidence="1" key="1">
    <citation type="journal article" date="2015" name="Nature">
        <title>Complex archaea that bridge the gap between prokaryotes and eukaryotes.</title>
        <authorList>
            <person name="Spang A."/>
            <person name="Saw J.H."/>
            <person name="Jorgensen S.L."/>
            <person name="Zaremba-Niedzwiedzka K."/>
            <person name="Martijn J."/>
            <person name="Lind A.E."/>
            <person name="van Eijk R."/>
            <person name="Schleper C."/>
            <person name="Guy L."/>
            <person name="Ettema T.J."/>
        </authorList>
    </citation>
    <scope>NUCLEOTIDE SEQUENCE</scope>
</reference>
<proteinExistence type="predicted"/>
<accession>A0A0F9MDB3</accession>
<dbReference type="EMBL" id="LAZR01004818">
    <property type="protein sequence ID" value="KKN05320.1"/>
    <property type="molecule type" value="Genomic_DNA"/>
</dbReference>
<dbReference type="AlphaFoldDB" id="A0A0F9MDB3"/>
<comment type="caution">
    <text evidence="1">The sequence shown here is derived from an EMBL/GenBank/DDBJ whole genome shotgun (WGS) entry which is preliminary data.</text>
</comment>
<name>A0A0F9MDB3_9ZZZZ</name>
<sequence>MVAAAFQKKTDSNDISKIKIKRGRHEVEKRIFPKYIKLKKGEEKVITIINVPESIKNIKDSLDNIEGTWKFHNMQGAPWHVVEKKTLKKEIEFTIKTIAANHGRTEKAIKARLVKIGALDY</sequence>